<dbReference type="Proteomes" id="UP001328107">
    <property type="component" value="Unassembled WGS sequence"/>
</dbReference>
<organism evidence="1 2">
    <name type="scientific">Pristionchus mayeri</name>
    <dbReference type="NCBI Taxonomy" id="1317129"/>
    <lineage>
        <taxon>Eukaryota</taxon>
        <taxon>Metazoa</taxon>
        <taxon>Ecdysozoa</taxon>
        <taxon>Nematoda</taxon>
        <taxon>Chromadorea</taxon>
        <taxon>Rhabditida</taxon>
        <taxon>Rhabditina</taxon>
        <taxon>Diplogasteromorpha</taxon>
        <taxon>Diplogasteroidea</taxon>
        <taxon>Neodiplogasteridae</taxon>
        <taxon>Pristionchus</taxon>
    </lineage>
</organism>
<sequence>CVGLQEKRGGPAFPYQDGTYTRTIDTNYFQIQWLPTLLEYSEISSNQDNCFIDIQVSHTNNEFDCPDGYSLVSSDDEHWCYSIIWPLPPAQGFTFAEAFYRCDSSGDSLPILTTDEVSDS</sequence>
<feature type="non-terminal residue" evidence="1">
    <location>
        <position position="1"/>
    </location>
</feature>
<accession>A0AAN5I2B3</accession>
<name>A0AAN5I2B3_9BILA</name>
<evidence type="ECO:0000313" key="2">
    <source>
        <dbReference type="Proteomes" id="UP001328107"/>
    </source>
</evidence>
<protein>
    <submittedName>
        <fullName evidence="1">Uncharacterized protein</fullName>
    </submittedName>
</protein>
<feature type="non-terminal residue" evidence="1">
    <location>
        <position position="120"/>
    </location>
</feature>
<dbReference type="EMBL" id="BTRK01000004">
    <property type="protein sequence ID" value="GMR49303.1"/>
    <property type="molecule type" value="Genomic_DNA"/>
</dbReference>
<comment type="caution">
    <text evidence="1">The sequence shown here is derived from an EMBL/GenBank/DDBJ whole genome shotgun (WGS) entry which is preliminary data.</text>
</comment>
<evidence type="ECO:0000313" key="1">
    <source>
        <dbReference type="EMBL" id="GMR49303.1"/>
    </source>
</evidence>
<proteinExistence type="predicted"/>
<keyword evidence="2" id="KW-1185">Reference proteome</keyword>
<gene>
    <name evidence="1" type="ORF">PMAYCL1PPCAC_19498</name>
</gene>
<dbReference type="AlphaFoldDB" id="A0AAN5I2B3"/>
<reference evidence="2" key="1">
    <citation type="submission" date="2022-10" db="EMBL/GenBank/DDBJ databases">
        <title>Genome assembly of Pristionchus species.</title>
        <authorList>
            <person name="Yoshida K."/>
            <person name="Sommer R.J."/>
        </authorList>
    </citation>
    <scope>NUCLEOTIDE SEQUENCE [LARGE SCALE GENOMIC DNA]</scope>
    <source>
        <strain evidence="2">RS5460</strain>
    </source>
</reference>